<dbReference type="PANTHER" id="PTHR41390:SF1">
    <property type="entry name" value="NADH-UBIQUINONE OXIDOREDUCTASE 213 KDA SUBUNIT"/>
    <property type="match status" value="1"/>
</dbReference>
<dbReference type="PANTHER" id="PTHR41390">
    <property type="entry name" value="CHROMOSOME 7, WHOLE GENOME SHOTGUN SEQUENCE"/>
    <property type="match status" value="1"/>
</dbReference>
<keyword evidence="4" id="KW-1185">Reference proteome</keyword>
<dbReference type="EMBL" id="JAVHJO010000010">
    <property type="protein sequence ID" value="KAK6535141.1"/>
    <property type="molecule type" value="Genomic_DNA"/>
</dbReference>
<organism evidence="3 4">
    <name type="scientific">Orbilia ellipsospora</name>
    <dbReference type="NCBI Taxonomy" id="2528407"/>
    <lineage>
        <taxon>Eukaryota</taxon>
        <taxon>Fungi</taxon>
        <taxon>Dikarya</taxon>
        <taxon>Ascomycota</taxon>
        <taxon>Pezizomycotina</taxon>
        <taxon>Orbiliomycetes</taxon>
        <taxon>Orbiliales</taxon>
        <taxon>Orbiliaceae</taxon>
        <taxon>Orbilia</taxon>
    </lineage>
</organism>
<protein>
    <recommendedName>
        <fullName evidence="5">Transmembrane protein</fullName>
    </recommendedName>
</protein>
<feature type="coiled-coil region" evidence="1">
    <location>
        <begin position="196"/>
        <end position="223"/>
    </location>
</feature>
<comment type="caution">
    <text evidence="3">The sequence shown here is derived from an EMBL/GenBank/DDBJ whole genome shotgun (WGS) entry which is preliminary data.</text>
</comment>
<feature type="transmembrane region" description="Helical" evidence="2">
    <location>
        <begin position="117"/>
        <end position="138"/>
    </location>
</feature>
<keyword evidence="1" id="KW-0175">Coiled coil</keyword>
<keyword evidence="2" id="KW-0472">Membrane</keyword>
<dbReference type="AlphaFoldDB" id="A0AAV9X366"/>
<evidence type="ECO:0000313" key="3">
    <source>
        <dbReference type="EMBL" id="KAK6535141.1"/>
    </source>
</evidence>
<sequence length="223" mass="24324">MPIEISNPEAGKHKEFSLLAQTIVIGAIAGSSAGLIGAIVATIRGHPRKSIYVIGTSLNCFALGSGFYAIRELYSRKLFKFDAGQPQRGRDKIILTGAAAASTAAIWGAVIGGRRHAIPGFLVFGITGSAAQLVYNIIDSNKKNDTATDQVHMEQNSKGGIISQILTSQNNPIRLLTKEEYIQKLQEKQLVLDADIALVDEEIERLRQKLEKEKDHKESNNDR</sequence>
<feature type="transmembrane region" description="Helical" evidence="2">
    <location>
        <begin position="93"/>
        <end position="111"/>
    </location>
</feature>
<keyword evidence="2" id="KW-0812">Transmembrane</keyword>
<evidence type="ECO:0000313" key="4">
    <source>
        <dbReference type="Proteomes" id="UP001365542"/>
    </source>
</evidence>
<evidence type="ECO:0000256" key="1">
    <source>
        <dbReference type="SAM" id="Coils"/>
    </source>
</evidence>
<keyword evidence="2" id="KW-1133">Transmembrane helix</keyword>
<dbReference type="Proteomes" id="UP001365542">
    <property type="component" value="Unassembled WGS sequence"/>
</dbReference>
<feature type="transmembrane region" description="Helical" evidence="2">
    <location>
        <begin position="18"/>
        <end position="44"/>
    </location>
</feature>
<accession>A0AAV9X366</accession>
<evidence type="ECO:0008006" key="5">
    <source>
        <dbReference type="Google" id="ProtNLM"/>
    </source>
</evidence>
<evidence type="ECO:0000256" key="2">
    <source>
        <dbReference type="SAM" id="Phobius"/>
    </source>
</evidence>
<gene>
    <name evidence="3" type="ORF">TWF694_001619</name>
</gene>
<reference evidence="3 4" key="1">
    <citation type="submission" date="2019-10" db="EMBL/GenBank/DDBJ databases">
        <authorList>
            <person name="Palmer J.M."/>
        </authorList>
    </citation>
    <scope>NUCLEOTIDE SEQUENCE [LARGE SCALE GENOMIC DNA]</scope>
    <source>
        <strain evidence="3 4">TWF694</strain>
    </source>
</reference>
<proteinExistence type="predicted"/>
<name>A0AAV9X366_9PEZI</name>
<feature type="transmembrane region" description="Helical" evidence="2">
    <location>
        <begin position="50"/>
        <end position="70"/>
    </location>
</feature>